<evidence type="ECO:0000256" key="1">
    <source>
        <dbReference type="ARBA" id="ARBA00001947"/>
    </source>
</evidence>
<dbReference type="STRING" id="1408157.A0A1J7IY83"/>
<dbReference type="Proteomes" id="UP000182658">
    <property type="component" value="Unassembled WGS sequence"/>
</dbReference>
<keyword evidence="5" id="KW-0804">Transcription</keyword>
<keyword evidence="2" id="KW-0808">Transferase</keyword>
<evidence type="ECO:0000313" key="8">
    <source>
        <dbReference type="Proteomes" id="UP000182658"/>
    </source>
</evidence>
<dbReference type="SUPFAM" id="SSF57884">
    <property type="entry name" value="Ada DNA repair protein, N-terminal domain (N-Ada 10)"/>
    <property type="match status" value="1"/>
</dbReference>
<evidence type="ECO:0000256" key="2">
    <source>
        <dbReference type="ARBA" id="ARBA00022603"/>
    </source>
</evidence>
<dbReference type="Gene3D" id="3.40.10.10">
    <property type="entry name" value="DNA Methylphosphotriester Repair Domain"/>
    <property type="match status" value="1"/>
</dbReference>
<dbReference type="GO" id="GO:0006281">
    <property type="term" value="P:DNA repair"/>
    <property type="evidence" value="ECO:0007669"/>
    <property type="project" value="InterPro"/>
</dbReference>
<proteinExistence type="predicted"/>
<keyword evidence="4" id="KW-0010">Activator</keyword>
<evidence type="ECO:0000256" key="5">
    <source>
        <dbReference type="ARBA" id="ARBA00023163"/>
    </source>
</evidence>
<keyword evidence="8" id="KW-1185">Reference proteome</keyword>
<dbReference type="InterPro" id="IPR035451">
    <property type="entry name" value="Ada-like_dom_sf"/>
</dbReference>
<dbReference type="InterPro" id="IPR004026">
    <property type="entry name" value="Ada_DNA_repair_Zn-bd"/>
</dbReference>
<dbReference type="GO" id="GO:0008270">
    <property type="term" value="F:zinc ion binding"/>
    <property type="evidence" value="ECO:0007669"/>
    <property type="project" value="InterPro"/>
</dbReference>
<dbReference type="GO" id="GO:0043565">
    <property type="term" value="F:sequence-specific DNA binding"/>
    <property type="evidence" value="ECO:0007669"/>
    <property type="project" value="InterPro"/>
</dbReference>
<dbReference type="SUPFAM" id="SSF46689">
    <property type="entry name" value="Homeodomain-like"/>
    <property type="match status" value="1"/>
</dbReference>
<dbReference type="InterPro" id="IPR018060">
    <property type="entry name" value="HTH_AraC"/>
</dbReference>
<dbReference type="EMBL" id="KV875095">
    <property type="protein sequence ID" value="OIW32711.1"/>
    <property type="molecule type" value="Genomic_DNA"/>
</dbReference>
<evidence type="ECO:0000256" key="4">
    <source>
        <dbReference type="ARBA" id="ARBA00023159"/>
    </source>
</evidence>
<dbReference type="InParanoid" id="A0A1J7IY83"/>
<evidence type="ECO:0000259" key="6">
    <source>
        <dbReference type="PROSITE" id="PS01124"/>
    </source>
</evidence>
<comment type="cofactor">
    <cofactor evidence="1">
        <name>Zn(2+)</name>
        <dbReference type="ChEBI" id="CHEBI:29105"/>
    </cofactor>
</comment>
<organism evidence="7 8">
    <name type="scientific">Coniochaeta ligniaria NRRL 30616</name>
    <dbReference type="NCBI Taxonomy" id="1408157"/>
    <lineage>
        <taxon>Eukaryota</taxon>
        <taxon>Fungi</taxon>
        <taxon>Dikarya</taxon>
        <taxon>Ascomycota</taxon>
        <taxon>Pezizomycotina</taxon>
        <taxon>Sordariomycetes</taxon>
        <taxon>Sordariomycetidae</taxon>
        <taxon>Coniochaetales</taxon>
        <taxon>Coniochaetaceae</taxon>
        <taxon>Coniochaeta</taxon>
    </lineage>
</organism>
<reference evidence="7 8" key="1">
    <citation type="submission" date="2016-10" db="EMBL/GenBank/DDBJ databases">
        <title>Draft genome sequence of Coniochaeta ligniaria NRRL30616, a lignocellulolytic fungus for bioabatement of inhibitors in plant biomass hydrolysates.</title>
        <authorList>
            <consortium name="DOE Joint Genome Institute"/>
            <person name="Jimenez D.J."/>
            <person name="Hector R.E."/>
            <person name="Riley R."/>
            <person name="Sun H."/>
            <person name="Grigoriev I.V."/>
            <person name="Van Elsas J.D."/>
            <person name="Nichols N.N."/>
        </authorList>
    </citation>
    <scope>NUCLEOTIDE SEQUENCE [LARGE SCALE GENOMIC DNA]</scope>
    <source>
        <strain evidence="7 8">NRRL 30616</strain>
    </source>
</reference>
<dbReference type="GO" id="GO:0032259">
    <property type="term" value="P:methylation"/>
    <property type="evidence" value="ECO:0007669"/>
    <property type="project" value="UniProtKB-KW"/>
</dbReference>
<accession>A0A1J7IY83</accession>
<evidence type="ECO:0000256" key="3">
    <source>
        <dbReference type="ARBA" id="ARBA00023015"/>
    </source>
</evidence>
<gene>
    <name evidence="7" type="ORF">CONLIGDRAFT_630344</name>
</gene>
<dbReference type="GO" id="GO:0003700">
    <property type="term" value="F:DNA-binding transcription factor activity"/>
    <property type="evidence" value="ECO:0007669"/>
    <property type="project" value="InterPro"/>
</dbReference>
<dbReference type="GO" id="GO:0008168">
    <property type="term" value="F:methyltransferase activity"/>
    <property type="evidence" value="ECO:0007669"/>
    <property type="project" value="UniProtKB-KW"/>
</dbReference>
<feature type="domain" description="HTH araC/xylS-type" evidence="6">
    <location>
        <begin position="115"/>
        <end position="147"/>
    </location>
</feature>
<dbReference type="Pfam" id="PF02805">
    <property type="entry name" value="Ada_Zn_binding"/>
    <property type="match status" value="1"/>
</dbReference>
<dbReference type="Pfam" id="PF00165">
    <property type="entry name" value="HTH_AraC"/>
    <property type="match status" value="1"/>
</dbReference>
<dbReference type="InterPro" id="IPR009057">
    <property type="entry name" value="Homeodomain-like_sf"/>
</dbReference>
<keyword evidence="3" id="KW-0805">Transcription regulation</keyword>
<name>A0A1J7IY83_9PEZI</name>
<dbReference type="PROSITE" id="PS01124">
    <property type="entry name" value="HTH_ARAC_FAMILY_2"/>
    <property type="match status" value="1"/>
</dbReference>
<keyword evidence="2" id="KW-0489">Methyltransferase</keyword>
<dbReference type="AlphaFoldDB" id="A0A1J7IY83"/>
<dbReference type="Gene3D" id="1.10.10.60">
    <property type="entry name" value="Homeodomain-like"/>
    <property type="match status" value="1"/>
</dbReference>
<evidence type="ECO:0000313" key="7">
    <source>
        <dbReference type="EMBL" id="OIW32711.1"/>
    </source>
</evidence>
<sequence length="300" mass="32551">MSFLSDTDRWNAVTRKESPADGLFVYGVRTTKIYCRPVCKARLARRTNVVFYDTPREAERANFRACKRCRPDLAGPMPEGRAVQRVRALVEQELPLAGVGVGVGGQLGPHGAGGLAAMARQAGLSKWHFHRVFKEVTSMTPTEYVRQQSGDAPSHPASSLGGVCSESPSHMVISETTVTAELGGALASSTDAGLGVSLAPPLPREVAGHLVSDPALADLDFNFDEFVTNLDDNLLTSLDGDFFDELSCIPDAYEPTFPDPWALSTQDCPISDLSLCYGDRGWDPDLIPEYVPLEGYTEWL</sequence>
<dbReference type="OrthoDB" id="2447880at2759"/>
<protein>
    <recommendedName>
        <fullName evidence="6">HTH araC/xylS-type domain-containing protein</fullName>
    </recommendedName>
</protein>